<dbReference type="GO" id="GO:0005524">
    <property type="term" value="F:ATP binding"/>
    <property type="evidence" value="ECO:0007669"/>
    <property type="project" value="UniProtKB-KW"/>
</dbReference>
<accession>A0A9D1IZ71</accession>
<organism evidence="4 5">
    <name type="scientific">Candidatus Scatomorpha intestinigallinarum</name>
    <dbReference type="NCBI Taxonomy" id="2840923"/>
    <lineage>
        <taxon>Bacteria</taxon>
        <taxon>Bacillati</taxon>
        <taxon>Bacillota</taxon>
        <taxon>Clostridia</taxon>
        <taxon>Eubacteriales</taxon>
        <taxon>Candidatus Scatomorpha</taxon>
    </lineage>
</organism>
<dbReference type="Proteomes" id="UP000824238">
    <property type="component" value="Unassembled WGS sequence"/>
</dbReference>
<feature type="domain" description="Fido" evidence="3">
    <location>
        <begin position="143"/>
        <end position="295"/>
    </location>
</feature>
<dbReference type="PROSITE" id="PS51459">
    <property type="entry name" value="FIDO"/>
    <property type="match status" value="1"/>
</dbReference>
<feature type="binding site" evidence="2">
    <location>
        <begin position="273"/>
        <end position="274"/>
    </location>
    <ligand>
        <name>ATP</name>
        <dbReference type="ChEBI" id="CHEBI:30616"/>
    </ligand>
</feature>
<evidence type="ECO:0000313" key="4">
    <source>
        <dbReference type="EMBL" id="HIR55087.1"/>
    </source>
</evidence>
<dbReference type="SUPFAM" id="SSF140931">
    <property type="entry name" value="Fic-like"/>
    <property type="match status" value="1"/>
</dbReference>
<dbReference type="PANTHER" id="PTHR13504:SF40">
    <property type="entry name" value="FIDO DOMAIN-CONTAINING PROTEIN"/>
    <property type="match status" value="1"/>
</dbReference>
<feature type="binding site" evidence="2">
    <location>
        <begin position="236"/>
        <end position="243"/>
    </location>
    <ligand>
        <name>ATP</name>
        <dbReference type="ChEBI" id="CHEBI:30616"/>
    </ligand>
</feature>
<proteinExistence type="predicted"/>
<evidence type="ECO:0000256" key="2">
    <source>
        <dbReference type="PIRSR" id="PIRSR640198-2"/>
    </source>
</evidence>
<keyword evidence="2" id="KW-0547">Nucleotide-binding</keyword>
<dbReference type="InterPro" id="IPR036597">
    <property type="entry name" value="Fido-like_dom_sf"/>
</dbReference>
<sequence length="416" mass="47565">MPYELLGKLYYGDQNAYAQAYRARFDSEDAVRLDFSVAGNQAFFVQNTEVLKLAYEIVKLDKVVSALSSRLPGVAKDQYSKKCLIDEIVLTNKIEGVCSSRKEIDEALDILEKQSDKKGRRHRFVGLVNRYLKLLTGEEIPLGSCQDIRRIYDEVFLEEVVAEEPKHAPDGKIFRKDISAVHSETDRVIHQGLYPESKIIAAMEQALAFLGDDSVDRLCRICIFHYLIEYIHPFYDGNGRLGRFILSYCISETLEPLLSYRISETIKENIKEYYRAFKDCNDPHNLGDLTPFLLMMLRMILAALTELSGSLSRRLKSWGRYETLVSTFPEAEDVNVRNMYSYLIQAALFSEKGISTDELKACFQESYYTVRKLLGSIRPEMLVSGLKGKSKYYQLDLNELDAMLLKIEMDGSPSNA</sequence>
<evidence type="ECO:0000256" key="1">
    <source>
        <dbReference type="PIRSR" id="PIRSR640198-1"/>
    </source>
</evidence>
<reference evidence="4" key="1">
    <citation type="submission" date="2020-10" db="EMBL/GenBank/DDBJ databases">
        <authorList>
            <person name="Gilroy R."/>
        </authorList>
    </citation>
    <scope>NUCLEOTIDE SEQUENCE</scope>
    <source>
        <strain evidence="4">ChiGjej3B3-7149</strain>
    </source>
</reference>
<reference evidence="4" key="2">
    <citation type="journal article" date="2021" name="PeerJ">
        <title>Extensive microbial diversity within the chicken gut microbiome revealed by metagenomics and culture.</title>
        <authorList>
            <person name="Gilroy R."/>
            <person name="Ravi A."/>
            <person name="Getino M."/>
            <person name="Pursley I."/>
            <person name="Horton D.L."/>
            <person name="Alikhan N.F."/>
            <person name="Baker D."/>
            <person name="Gharbi K."/>
            <person name="Hall N."/>
            <person name="Watson M."/>
            <person name="Adriaenssens E.M."/>
            <person name="Foster-Nyarko E."/>
            <person name="Jarju S."/>
            <person name="Secka A."/>
            <person name="Antonio M."/>
            <person name="Oren A."/>
            <person name="Chaudhuri R.R."/>
            <person name="La Ragione R."/>
            <person name="Hildebrand F."/>
            <person name="Pallen M.J."/>
        </authorList>
    </citation>
    <scope>NUCLEOTIDE SEQUENCE</scope>
    <source>
        <strain evidence="4">ChiGjej3B3-7149</strain>
    </source>
</reference>
<dbReference type="AlphaFoldDB" id="A0A9D1IZ71"/>
<evidence type="ECO:0000313" key="5">
    <source>
        <dbReference type="Proteomes" id="UP000824238"/>
    </source>
</evidence>
<feature type="active site" evidence="1">
    <location>
        <position position="232"/>
    </location>
</feature>
<feature type="binding site" evidence="2">
    <location>
        <position position="285"/>
    </location>
    <ligand>
        <name>ATP</name>
        <dbReference type="ChEBI" id="CHEBI:30616"/>
    </ligand>
</feature>
<protein>
    <submittedName>
        <fullName evidence="4">Fic family protein</fullName>
    </submittedName>
</protein>
<dbReference type="InterPro" id="IPR040198">
    <property type="entry name" value="Fido_containing"/>
</dbReference>
<gene>
    <name evidence="4" type="ORF">IAD36_05790</name>
</gene>
<name>A0A9D1IZ71_9FIRM</name>
<dbReference type="Pfam" id="PF02661">
    <property type="entry name" value="Fic"/>
    <property type="match status" value="1"/>
</dbReference>
<dbReference type="Gene3D" id="1.10.3290.10">
    <property type="entry name" value="Fido-like domain"/>
    <property type="match status" value="1"/>
</dbReference>
<dbReference type="InterPro" id="IPR003812">
    <property type="entry name" value="Fido"/>
</dbReference>
<keyword evidence="2" id="KW-0067">ATP-binding</keyword>
<evidence type="ECO:0000259" key="3">
    <source>
        <dbReference type="PROSITE" id="PS51459"/>
    </source>
</evidence>
<dbReference type="EMBL" id="DVHH01000144">
    <property type="protein sequence ID" value="HIR55087.1"/>
    <property type="molecule type" value="Genomic_DNA"/>
</dbReference>
<comment type="caution">
    <text evidence="4">The sequence shown here is derived from an EMBL/GenBank/DDBJ whole genome shotgun (WGS) entry which is preliminary data.</text>
</comment>
<dbReference type="PANTHER" id="PTHR13504">
    <property type="entry name" value="FIDO DOMAIN-CONTAINING PROTEIN DDB_G0283145"/>
    <property type="match status" value="1"/>
</dbReference>